<proteinExistence type="predicted"/>
<keyword evidence="3" id="KW-1185">Reference proteome</keyword>
<sequence>MAITRKRSGECEEQQAGGLQHACNGDVRADADSRHIRVAEAEDDDHHCREHRKHHGDDGAGQER</sequence>
<evidence type="ECO:0000313" key="2">
    <source>
        <dbReference type="EMBL" id="BBY95308.1"/>
    </source>
</evidence>
<reference evidence="2 3" key="1">
    <citation type="journal article" date="2019" name="Emerg. Microbes Infect.">
        <title>Comprehensive subspecies identification of 175 nontuberculous mycobacteria species based on 7547 genomic profiles.</title>
        <authorList>
            <person name="Matsumoto Y."/>
            <person name="Kinjo T."/>
            <person name="Motooka D."/>
            <person name="Nabeya D."/>
            <person name="Jung N."/>
            <person name="Uechi K."/>
            <person name="Horii T."/>
            <person name="Iida T."/>
            <person name="Fujita J."/>
            <person name="Nakamura S."/>
        </authorList>
    </citation>
    <scope>NUCLEOTIDE SEQUENCE [LARGE SCALE GENOMIC DNA]</scope>
    <source>
        <strain evidence="2 3">JCM 6399</strain>
    </source>
</reference>
<protein>
    <submittedName>
        <fullName evidence="2">Uncharacterized protein</fullName>
    </submittedName>
</protein>
<dbReference type="EMBL" id="AP022601">
    <property type="protein sequence ID" value="BBY95308.1"/>
    <property type="molecule type" value="Genomic_DNA"/>
</dbReference>
<organism evidence="2 3">
    <name type="scientific">Mycobacterium gallinarum</name>
    <dbReference type="NCBI Taxonomy" id="39689"/>
    <lineage>
        <taxon>Bacteria</taxon>
        <taxon>Bacillati</taxon>
        <taxon>Actinomycetota</taxon>
        <taxon>Actinomycetes</taxon>
        <taxon>Mycobacteriales</taxon>
        <taxon>Mycobacteriaceae</taxon>
        <taxon>Mycobacterium</taxon>
    </lineage>
</organism>
<evidence type="ECO:0000256" key="1">
    <source>
        <dbReference type="SAM" id="MobiDB-lite"/>
    </source>
</evidence>
<feature type="region of interest" description="Disordered" evidence="1">
    <location>
        <begin position="1"/>
        <end position="24"/>
    </location>
</feature>
<feature type="region of interest" description="Disordered" evidence="1">
    <location>
        <begin position="40"/>
        <end position="64"/>
    </location>
</feature>
<feature type="compositionally biased region" description="Basic and acidic residues" evidence="1">
    <location>
        <begin position="55"/>
        <end position="64"/>
    </location>
</feature>
<name>A0A9W4B786_9MYCO</name>
<dbReference type="Proteomes" id="UP000465785">
    <property type="component" value="Chromosome"/>
</dbReference>
<dbReference type="KEGG" id="mgau:MGALJ_49770"/>
<evidence type="ECO:0000313" key="3">
    <source>
        <dbReference type="Proteomes" id="UP000465785"/>
    </source>
</evidence>
<accession>A0A9W4B786</accession>
<dbReference type="AlphaFoldDB" id="A0A9W4B786"/>
<gene>
    <name evidence="2" type="ORF">MGALJ_49770</name>
</gene>